<gene>
    <name evidence="1" type="ORF">PVAP13_5NG235681</name>
</gene>
<protein>
    <submittedName>
        <fullName evidence="1">Uncharacterized protein</fullName>
    </submittedName>
</protein>
<dbReference type="EMBL" id="CM029046">
    <property type="protein sequence ID" value="KAG2589200.1"/>
    <property type="molecule type" value="Genomic_DNA"/>
</dbReference>
<keyword evidence="2" id="KW-1185">Reference proteome</keyword>
<dbReference type="AlphaFoldDB" id="A0A8T0RUR4"/>
<evidence type="ECO:0000313" key="2">
    <source>
        <dbReference type="Proteomes" id="UP000823388"/>
    </source>
</evidence>
<accession>A0A8T0RUR4</accession>
<name>A0A8T0RUR4_PANVG</name>
<sequence>MAIDNAYILASVIQARSPRTQLGHWSLRPVIAEFQELASTRRFSVIKIGRQENMTADTLAKKARRTTVPNSCLFSCQALGHSSPCNVSQMLEHFDWGDLYPISVLCL</sequence>
<comment type="caution">
    <text evidence="1">The sequence shown here is derived from an EMBL/GenBank/DDBJ whole genome shotgun (WGS) entry which is preliminary data.</text>
</comment>
<organism evidence="1 2">
    <name type="scientific">Panicum virgatum</name>
    <name type="common">Blackwell switchgrass</name>
    <dbReference type="NCBI Taxonomy" id="38727"/>
    <lineage>
        <taxon>Eukaryota</taxon>
        <taxon>Viridiplantae</taxon>
        <taxon>Streptophyta</taxon>
        <taxon>Embryophyta</taxon>
        <taxon>Tracheophyta</taxon>
        <taxon>Spermatophyta</taxon>
        <taxon>Magnoliopsida</taxon>
        <taxon>Liliopsida</taxon>
        <taxon>Poales</taxon>
        <taxon>Poaceae</taxon>
        <taxon>PACMAD clade</taxon>
        <taxon>Panicoideae</taxon>
        <taxon>Panicodae</taxon>
        <taxon>Paniceae</taxon>
        <taxon>Panicinae</taxon>
        <taxon>Panicum</taxon>
        <taxon>Panicum sect. Hiantes</taxon>
    </lineage>
</organism>
<reference evidence="1" key="1">
    <citation type="submission" date="2020-05" db="EMBL/GenBank/DDBJ databases">
        <title>WGS assembly of Panicum virgatum.</title>
        <authorList>
            <person name="Lovell J.T."/>
            <person name="Jenkins J."/>
            <person name="Shu S."/>
            <person name="Juenger T.E."/>
            <person name="Schmutz J."/>
        </authorList>
    </citation>
    <scope>NUCLEOTIDE SEQUENCE</scope>
    <source>
        <strain evidence="1">AP13</strain>
    </source>
</reference>
<dbReference type="Proteomes" id="UP000823388">
    <property type="component" value="Chromosome 5N"/>
</dbReference>
<proteinExistence type="predicted"/>
<evidence type="ECO:0000313" key="1">
    <source>
        <dbReference type="EMBL" id="KAG2589200.1"/>
    </source>
</evidence>